<sequence length="145" mass="17069">MSVIIIMLITINLHDKQAYLYRMFNDLWSGCVIECRICFERITDDGVIVVSDHATLNLEKMFHVDCLNRWYASTANKHRDPFNRCIKYKFNFPPKSLEECSAMLNQIKGFIGDERADKQYAVEFERVQNVEALDVELDFDKLLTY</sequence>
<evidence type="ECO:0000313" key="1">
    <source>
        <dbReference type="EMBL" id="QHB21688.1"/>
    </source>
</evidence>
<name>A0AAE6R6C1_9ABAC</name>
<reference evidence="1 2" key="1">
    <citation type="journal article" date="2019" name="Viruses">
        <title>Genome Analysis of a Novel Clade II.b Alphabaculovirus Obtained from Artaxa digramma.</title>
        <authorList>
            <person name="Li J."/>
            <person name="Duan X."/>
            <person name="Wang Q."/>
            <person name="Zhang L."/>
            <person name="Deng F."/>
            <person name="Wang H."/>
            <person name="Hu Z."/>
            <person name="Wang M."/>
            <person name="Wang J."/>
        </authorList>
    </citation>
    <scope>NUCLEOTIDE SEQUENCE [LARGE SCALE GENOMIC DNA]</scope>
    <source>
        <strain evidence="1 2">424</strain>
    </source>
</reference>
<dbReference type="InterPro" id="IPR008573">
    <property type="entry name" value="Baculovirus_U-box/Ring-like"/>
</dbReference>
<dbReference type="Pfam" id="PF05883">
    <property type="entry name" value="Baculo_RING"/>
    <property type="match status" value="1"/>
</dbReference>
<evidence type="ECO:0000313" key="2">
    <source>
        <dbReference type="Proteomes" id="UP000830275"/>
    </source>
</evidence>
<protein>
    <submittedName>
        <fullName evidence="1">Ac53</fullName>
    </submittedName>
</protein>
<dbReference type="EMBL" id="MN233792">
    <property type="protein sequence ID" value="QHB21688.1"/>
    <property type="molecule type" value="Genomic_DNA"/>
</dbReference>
<organism evidence="1 2">
    <name type="scientific">Artaxa digramma nucleopolyhedrovirus</name>
    <dbReference type="NCBI Taxonomy" id="3070910"/>
    <lineage>
        <taxon>Viruses</taxon>
        <taxon>Viruses incertae sedis</taxon>
        <taxon>Naldaviricetes</taxon>
        <taxon>Lefavirales</taxon>
        <taxon>Baculoviridae</taxon>
        <taxon>Alphabaculovirus</taxon>
        <taxon>Alphabaculovirus ardigrammae</taxon>
    </lineage>
</organism>
<dbReference type="Proteomes" id="UP000830275">
    <property type="component" value="Segment"/>
</dbReference>
<accession>A0AAE6R6C1</accession>
<proteinExistence type="predicted"/>
<gene>
    <name evidence="1" type="primary">ac53</name>
    <name evidence="1" type="ORF">Eudi_ORF29</name>
</gene>
<keyword evidence="2" id="KW-1185">Reference proteome</keyword>